<dbReference type="EMBL" id="UOEU01000110">
    <property type="protein sequence ID" value="VAW30908.1"/>
    <property type="molecule type" value="Genomic_DNA"/>
</dbReference>
<dbReference type="Pfam" id="PF01712">
    <property type="entry name" value="dNK"/>
    <property type="match status" value="1"/>
</dbReference>
<evidence type="ECO:0000256" key="1">
    <source>
        <dbReference type="SAM" id="MobiDB-lite"/>
    </source>
</evidence>
<dbReference type="GO" id="GO:0004138">
    <property type="term" value="F:deoxyguanosine kinase activity"/>
    <property type="evidence" value="ECO:0007669"/>
    <property type="project" value="UniProtKB-EC"/>
</dbReference>
<protein>
    <submittedName>
        <fullName evidence="4">Deoxyadenosine kinase @ Deoxyguanosine kinase</fullName>
        <ecNumber evidence="4">2.7.1.113</ecNumber>
        <ecNumber evidence="4">2.7.1.76</ecNumber>
    </submittedName>
</protein>
<dbReference type="EC" id="2.7.1.76" evidence="4"/>
<dbReference type="InterPro" id="IPR027417">
    <property type="entry name" value="P-loop_NTPase"/>
</dbReference>
<accession>A0A3B0UJN2</accession>
<dbReference type="SUPFAM" id="SSF52540">
    <property type="entry name" value="P-loop containing nucleoside triphosphate hydrolases"/>
    <property type="match status" value="1"/>
</dbReference>
<dbReference type="GO" id="GO:0004136">
    <property type="term" value="F:deoxyadenosine kinase activity"/>
    <property type="evidence" value="ECO:0007669"/>
    <property type="project" value="UniProtKB-EC"/>
</dbReference>
<feature type="compositionally biased region" description="Polar residues" evidence="1">
    <location>
        <begin position="204"/>
        <end position="220"/>
    </location>
</feature>
<feature type="region of interest" description="Disordered" evidence="1">
    <location>
        <begin position="204"/>
        <end position="230"/>
    </location>
</feature>
<keyword evidence="4" id="KW-0418">Kinase</keyword>
<dbReference type="SUPFAM" id="SSF101386">
    <property type="entry name" value="all-alpha NTP pyrophosphatases"/>
    <property type="match status" value="1"/>
</dbReference>
<dbReference type="InterPro" id="IPR031314">
    <property type="entry name" value="DNK_dom"/>
</dbReference>
<dbReference type="CDD" id="cd01673">
    <property type="entry name" value="dNK"/>
    <property type="match status" value="1"/>
</dbReference>
<name>A0A3B0UJN2_9ZZZZ</name>
<keyword evidence="4" id="KW-0808">Transferase</keyword>
<dbReference type="InterPro" id="IPR004518">
    <property type="entry name" value="MazG-like_dom"/>
</dbReference>
<dbReference type="AlphaFoldDB" id="A0A3B0UJN2"/>
<dbReference type="EC" id="2.7.1.113" evidence="4"/>
<dbReference type="GO" id="GO:0005737">
    <property type="term" value="C:cytoplasm"/>
    <property type="evidence" value="ECO:0007669"/>
    <property type="project" value="TreeGrafter"/>
</dbReference>
<dbReference type="InterPro" id="IPR050566">
    <property type="entry name" value="Deoxyribonucleoside_kinase"/>
</dbReference>
<evidence type="ECO:0000259" key="2">
    <source>
        <dbReference type="Pfam" id="PF01712"/>
    </source>
</evidence>
<feature type="domain" description="NTP pyrophosphohydrolase MazG-like" evidence="3">
    <location>
        <begin position="259"/>
        <end position="338"/>
    </location>
</feature>
<dbReference type="Pfam" id="PF03819">
    <property type="entry name" value="MazG"/>
    <property type="match status" value="1"/>
</dbReference>
<evidence type="ECO:0000313" key="4">
    <source>
        <dbReference type="EMBL" id="VAW30908.1"/>
    </source>
</evidence>
<evidence type="ECO:0000259" key="3">
    <source>
        <dbReference type="Pfam" id="PF03819"/>
    </source>
</evidence>
<organism evidence="4">
    <name type="scientific">hydrothermal vent metagenome</name>
    <dbReference type="NCBI Taxonomy" id="652676"/>
    <lineage>
        <taxon>unclassified sequences</taxon>
        <taxon>metagenomes</taxon>
        <taxon>ecological metagenomes</taxon>
    </lineage>
</organism>
<dbReference type="PANTHER" id="PTHR10513">
    <property type="entry name" value="DEOXYNUCLEOSIDE KINASE"/>
    <property type="match status" value="1"/>
</dbReference>
<reference evidence="4" key="1">
    <citation type="submission" date="2018-06" db="EMBL/GenBank/DDBJ databases">
        <authorList>
            <person name="Zhirakovskaya E."/>
        </authorList>
    </citation>
    <scope>NUCLEOTIDE SEQUENCE</scope>
</reference>
<sequence>MNHKFVAIEGVIGVGKTTLTRLLKGKFENCTVLLEVFEENPFLAGFYKDRAQLGFQTQIFFLLSRYHQQHEAVPKALQQGMLISDYTFAKDELFAWLNLKDDELAMYGRVHAALGEKIPKPDLIVYLQADHEVLMHRIASRDRPYERDMDPDYIRRLAAAYEAWLANVQDTAVLTINVNDLDYLSNEDDLTHVANLIATSLAEQMPSSPPTANRQQTLLANSLPPRRRGGRLPDFQAFHRQLDSSKAFDPDLFFNYILLTEEVGEIAAELIKIWGDAKQLAADGRSPTEAHETAVAKHRASLGGELADLLAYTLKLANYTGIDLEKVYLAKMQKNIGRNWPE</sequence>
<feature type="domain" description="Deoxynucleoside kinase" evidence="2">
    <location>
        <begin position="7"/>
        <end position="198"/>
    </location>
</feature>
<gene>
    <name evidence="4" type="ORF">MNBD_CHLOROFLEXI01-1737</name>
</gene>
<dbReference type="Gene3D" id="3.40.50.300">
    <property type="entry name" value="P-loop containing nucleotide triphosphate hydrolases"/>
    <property type="match status" value="1"/>
</dbReference>
<dbReference type="Gene3D" id="1.10.287.1080">
    <property type="entry name" value="MazG-like"/>
    <property type="match status" value="1"/>
</dbReference>
<proteinExistence type="predicted"/>
<dbReference type="PANTHER" id="PTHR10513:SF46">
    <property type="entry name" value="DEOXYGUANOSINE KINASE"/>
    <property type="match status" value="1"/>
</dbReference>